<dbReference type="Pfam" id="PF24681">
    <property type="entry name" value="Kelch_KLHDC2_KLHL20_DRC7"/>
    <property type="match status" value="1"/>
</dbReference>
<feature type="compositionally biased region" description="Low complexity" evidence="3">
    <location>
        <begin position="92"/>
        <end position="106"/>
    </location>
</feature>
<dbReference type="Pfam" id="PF13415">
    <property type="entry name" value="Beta-prop_FBX42"/>
    <property type="match status" value="1"/>
</dbReference>
<dbReference type="OrthoDB" id="10251809at2759"/>
<evidence type="ECO:0000256" key="3">
    <source>
        <dbReference type="SAM" id="MobiDB-lite"/>
    </source>
</evidence>
<organism evidence="4 5">
    <name type="scientific">Amanita muscaria (strain Koide BX008)</name>
    <dbReference type="NCBI Taxonomy" id="946122"/>
    <lineage>
        <taxon>Eukaryota</taxon>
        <taxon>Fungi</taxon>
        <taxon>Dikarya</taxon>
        <taxon>Basidiomycota</taxon>
        <taxon>Agaricomycotina</taxon>
        <taxon>Agaricomycetes</taxon>
        <taxon>Agaricomycetidae</taxon>
        <taxon>Agaricales</taxon>
        <taxon>Pluteineae</taxon>
        <taxon>Amanitaceae</taxon>
        <taxon>Amanita</taxon>
    </lineage>
</organism>
<feature type="compositionally biased region" description="Polar residues" evidence="3">
    <location>
        <begin position="107"/>
        <end position="133"/>
    </location>
</feature>
<feature type="compositionally biased region" description="Polar residues" evidence="3">
    <location>
        <begin position="19"/>
        <end position="76"/>
    </location>
</feature>
<protein>
    <recommendedName>
        <fullName evidence="6">Galactose oxidase</fullName>
    </recommendedName>
</protein>
<dbReference type="AlphaFoldDB" id="A0A0C2TCS6"/>
<dbReference type="InParanoid" id="A0A0C2TCS6"/>
<evidence type="ECO:0000313" key="5">
    <source>
        <dbReference type="Proteomes" id="UP000054549"/>
    </source>
</evidence>
<evidence type="ECO:0008006" key="6">
    <source>
        <dbReference type="Google" id="ProtNLM"/>
    </source>
</evidence>
<dbReference type="SUPFAM" id="SSF117281">
    <property type="entry name" value="Kelch motif"/>
    <property type="match status" value="2"/>
</dbReference>
<gene>
    <name evidence="4" type="ORF">M378DRAFT_77919</name>
</gene>
<dbReference type="PANTHER" id="PTHR46093:SF18">
    <property type="entry name" value="FIBRONECTIN TYPE-III DOMAIN-CONTAINING PROTEIN"/>
    <property type="match status" value="1"/>
</dbReference>
<accession>A0A0C2TCS6</accession>
<reference evidence="4 5" key="1">
    <citation type="submission" date="2014-04" db="EMBL/GenBank/DDBJ databases">
        <title>Evolutionary Origins and Diversification of the Mycorrhizal Mutualists.</title>
        <authorList>
            <consortium name="DOE Joint Genome Institute"/>
            <consortium name="Mycorrhizal Genomics Consortium"/>
            <person name="Kohler A."/>
            <person name="Kuo A."/>
            <person name="Nagy L.G."/>
            <person name="Floudas D."/>
            <person name="Copeland A."/>
            <person name="Barry K.W."/>
            <person name="Cichocki N."/>
            <person name="Veneault-Fourrey C."/>
            <person name="LaButti K."/>
            <person name="Lindquist E.A."/>
            <person name="Lipzen A."/>
            <person name="Lundell T."/>
            <person name="Morin E."/>
            <person name="Murat C."/>
            <person name="Riley R."/>
            <person name="Ohm R."/>
            <person name="Sun H."/>
            <person name="Tunlid A."/>
            <person name="Henrissat B."/>
            <person name="Grigoriev I.V."/>
            <person name="Hibbett D.S."/>
            <person name="Martin F."/>
        </authorList>
    </citation>
    <scope>NUCLEOTIDE SEQUENCE [LARGE SCALE GENOMIC DNA]</scope>
    <source>
        <strain evidence="4 5">Koide BX008</strain>
    </source>
</reference>
<keyword evidence="1" id="KW-0880">Kelch repeat</keyword>
<dbReference type="Gene3D" id="2.120.10.80">
    <property type="entry name" value="Kelch-type beta propeller"/>
    <property type="match status" value="2"/>
</dbReference>
<proteinExistence type="predicted"/>
<dbReference type="HOGENOM" id="CLU_019536_3_1_1"/>
<evidence type="ECO:0000256" key="2">
    <source>
        <dbReference type="ARBA" id="ARBA00022737"/>
    </source>
</evidence>
<dbReference type="Proteomes" id="UP000054549">
    <property type="component" value="Unassembled WGS sequence"/>
</dbReference>
<dbReference type="InterPro" id="IPR015915">
    <property type="entry name" value="Kelch-typ_b-propeller"/>
</dbReference>
<evidence type="ECO:0000313" key="4">
    <source>
        <dbReference type="EMBL" id="KIL64604.1"/>
    </source>
</evidence>
<keyword evidence="2" id="KW-0677">Repeat</keyword>
<keyword evidence="5" id="KW-1185">Reference proteome</keyword>
<name>A0A0C2TCS6_AMAMK</name>
<feature type="compositionally biased region" description="Polar residues" evidence="3">
    <location>
        <begin position="1"/>
        <end position="10"/>
    </location>
</feature>
<dbReference type="STRING" id="946122.A0A0C2TCS6"/>
<dbReference type="EMBL" id="KN818248">
    <property type="protein sequence ID" value="KIL64604.1"/>
    <property type="molecule type" value="Genomic_DNA"/>
</dbReference>
<feature type="region of interest" description="Disordered" evidence="3">
    <location>
        <begin position="1"/>
        <end position="174"/>
    </location>
</feature>
<sequence>MTSTRSSSLSDVPEETSDAAPNSSPYIHTGNAATGSASTFAVHTTRNGSASSAVHISSPVSQSHLAGPSSHRSSGTLRKASSRSLHRTLTESAAASSLPPLASGASTHNGQTLRRNTSNGSASSLSAITTVGNRSPRVPPAIPSSSSAAKDPPRTRSTPRLPHDKDAQHAPSTAMHWSKAPVYGTLMNRTVRSHSVTLVDTTAWLFGGCDDHDSARDIYCFDIETMQWTHPDTVGEAPPPCRAHTCTLVDRKLFVFGGGLGPTYYDFVYILDTTTRKWSKPPISGNKNPVPRRAHTAVFYQNMIWVFGGGNGMQALNDLWTLDVSAYNGHSGSGAKLRWQEMHPKGGRPSPRGYHTANLVGNTMVIAGGSDGSNYFTDIWLLNLDDLVWRELKMVEPSFKLLAHTSTQVGSYLYIIGGHNGEGYTSQVLLFNLVNLQYETRNVYGKVPAARGYHATVLADSRLFLFGGYNGQSAFDDVHILDLAANAYLPQVTSFTIDAPYA</sequence>
<evidence type="ECO:0000256" key="1">
    <source>
        <dbReference type="ARBA" id="ARBA00022441"/>
    </source>
</evidence>
<dbReference type="PANTHER" id="PTHR46093">
    <property type="entry name" value="ACYL-COA-BINDING DOMAIN-CONTAINING PROTEIN 5"/>
    <property type="match status" value="1"/>
</dbReference>